<keyword evidence="6" id="KW-1185">Reference proteome</keyword>
<evidence type="ECO:0000256" key="2">
    <source>
        <dbReference type="ARBA" id="ARBA00022741"/>
    </source>
</evidence>
<dbReference type="EMBL" id="JBBPFD010000010">
    <property type="protein sequence ID" value="KAK7909948.1"/>
    <property type="molecule type" value="Genomic_DNA"/>
</dbReference>
<dbReference type="PANTHER" id="PTHR10903:SF62">
    <property type="entry name" value="GTPASE IMAP FAMILY MEMBER 4-LIKE-RELATED"/>
    <property type="match status" value="1"/>
</dbReference>
<keyword evidence="2" id="KW-0547">Nucleotide-binding</keyword>
<proteinExistence type="inferred from homology"/>
<dbReference type="Gene3D" id="3.40.50.300">
    <property type="entry name" value="P-loop containing nucleotide triphosphate hydrolases"/>
    <property type="match status" value="2"/>
</dbReference>
<accession>A0AAW0P5U2</accession>
<keyword evidence="3" id="KW-0342">GTP-binding</keyword>
<dbReference type="InterPro" id="IPR027417">
    <property type="entry name" value="P-loop_NTPase"/>
</dbReference>
<dbReference type="Pfam" id="PF04548">
    <property type="entry name" value="AIG1"/>
    <property type="match status" value="2"/>
</dbReference>
<comment type="caution">
    <text evidence="5">The sequence shown here is derived from an EMBL/GenBank/DDBJ whole genome shotgun (WGS) entry which is preliminary data.</text>
</comment>
<dbReference type="AlphaFoldDB" id="A0AAW0P5U2"/>
<reference evidence="6" key="1">
    <citation type="submission" date="2024-04" db="EMBL/GenBank/DDBJ databases">
        <title>Salinicola lusitanus LLJ914,a marine bacterium isolated from the Okinawa Trough.</title>
        <authorList>
            <person name="Li J."/>
        </authorList>
    </citation>
    <scope>NUCLEOTIDE SEQUENCE [LARGE SCALE GENOMIC DNA]</scope>
</reference>
<gene>
    <name evidence="5" type="ORF">WMY93_014632</name>
</gene>
<dbReference type="Proteomes" id="UP001460270">
    <property type="component" value="Unassembled WGS sequence"/>
</dbReference>
<organism evidence="5 6">
    <name type="scientific">Mugilogobius chulae</name>
    <name type="common">yellowstripe goby</name>
    <dbReference type="NCBI Taxonomy" id="88201"/>
    <lineage>
        <taxon>Eukaryota</taxon>
        <taxon>Metazoa</taxon>
        <taxon>Chordata</taxon>
        <taxon>Craniata</taxon>
        <taxon>Vertebrata</taxon>
        <taxon>Euteleostomi</taxon>
        <taxon>Actinopterygii</taxon>
        <taxon>Neopterygii</taxon>
        <taxon>Teleostei</taxon>
        <taxon>Neoteleostei</taxon>
        <taxon>Acanthomorphata</taxon>
        <taxon>Gobiaria</taxon>
        <taxon>Gobiiformes</taxon>
        <taxon>Gobioidei</taxon>
        <taxon>Gobiidae</taxon>
        <taxon>Gobionellinae</taxon>
        <taxon>Mugilogobius</taxon>
    </lineage>
</organism>
<evidence type="ECO:0000313" key="6">
    <source>
        <dbReference type="Proteomes" id="UP001460270"/>
    </source>
</evidence>
<name>A0AAW0P5U2_9GOBI</name>
<dbReference type="InterPro" id="IPR045058">
    <property type="entry name" value="GIMA/IAN/Toc"/>
</dbReference>
<evidence type="ECO:0000259" key="4">
    <source>
        <dbReference type="Pfam" id="PF04548"/>
    </source>
</evidence>
<sequence>MGNAESSSSPQTAAAADRRVVLLGKTGSGKSSLANTILESGSLFKVCHGSTSGTVKCQAQTKTVEGRNVQLIDTPGLLTPTQTPLILERFTKHELSVADVICQHFSKDIFNYTTVVFTLGDQLNGVTIKEWIKDNKLLSSLVQRCGGRCHVFDNKHWNDTQDPYRNNQVQLKELLNTIDQTVQKNGGRCYTNENLKTINEKVNEEKEKLKATPENANLSEEEINKKAKENTFQHFWPILKGWAQWELQ</sequence>
<evidence type="ECO:0000256" key="3">
    <source>
        <dbReference type="ARBA" id="ARBA00023134"/>
    </source>
</evidence>
<dbReference type="InterPro" id="IPR006703">
    <property type="entry name" value="G_AIG1"/>
</dbReference>
<evidence type="ECO:0000256" key="1">
    <source>
        <dbReference type="ARBA" id="ARBA00008535"/>
    </source>
</evidence>
<evidence type="ECO:0000313" key="5">
    <source>
        <dbReference type="EMBL" id="KAK7909948.1"/>
    </source>
</evidence>
<dbReference type="PANTHER" id="PTHR10903">
    <property type="entry name" value="GTPASE, IMAP FAMILY MEMBER-RELATED"/>
    <property type="match status" value="1"/>
</dbReference>
<comment type="similarity">
    <text evidence="1">Belongs to the TRAFAC class TrmE-Era-EngA-EngB-Septin-like GTPase superfamily. AIG1/Toc34/Toc159-like paraseptin GTPase family. IAN subfamily.</text>
</comment>
<protein>
    <recommendedName>
        <fullName evidence="4">AIG1-type G domain-containing protein</fullName>
    </recommendedName>
</protein>
<feature type="domain" description="AIG1-type G" evidence="4">
    <location>
        <begin position="18"/>
        <end position="79"/>
    </location>
</feature>
<dbReference type="GO" id="GO:0005525">
    <property type="term" value="F:GTP binding"/>
    <property type="evidence" value="ECO:0007669"/>
    <property type="project" value="UniProtKB-KW"/>
</dbReference>
<dbReference type="SUPFAM" id="SSF52540">
    <property type="entry name" value="P-loop containing nucleoside triphosphate hydrolases"/>
    <property type="match status" value="1"/>
</dbReference>
<feature type="domain" description="AIG1-type G" evidence="4">
    <location>
        <begin position="87"/>
        <end position="204"/>
    </location>
</feature>